<dbReference type="CDD" id="cd06170">
    <property type="entry name" value="LuxR_C_like"/>
    <property type="match status" value="1"/>
</dbReference>
<accession>D0UWL5</accession>
<dbReference type="KEGG" id="vg:80142726"/>
<feature type="domain" description="HTH luxR-type" evidence="5">
    <location>
        <begin position="30"/>
        <end position="95"/>
    </location>
</feature>
<dbReference type="PRINTS" id="PR00038">
    <property type="entry name" value="HTHLUXR"/>
</dbReference>
<dbReference type="PANTHER" id="PTHR44688">
    <property type="entry name" value="DNA-BINDING TRANSCRIPTIONAL ACTIVATOR DEVR_DOSR"/>
    <property type="match status" value="1"/>
</dbReference>
<dbReference type="Gene3D" id="1.10.10.10">
    <property type="entry name" value="Winged helix-like DNA-binding domain superfamily/Winged helix DNA-binding domain"/>
    <property type="match status" value="1"/>
</dbReference>
<organism evidence="6 7">
    <name type="scientific">Streptomyces phage ZL12</name>
    <dbReference type="NCBI Taxonomy" id="2570911"/>
    <lineage>
        <taxon>Viruses</taxon>
        <taxon>Duplodnaviria</taxon>
        <taxon>Heunggongvirae</taxon>
        <taxon>Uroviricota</taxon>
        <taxon>Caudoviricetes</taxon>
        <taxon>Fuzanglongvirus</taxon>
        <taxon>Fuzanglongvirus ZL12</taxon>
    </lineage>
</organism>
<proteinExistence type="predicted"/>
<dbReference type="Pfam" id="PF00196">
    <property type="entry name" value="GerE"/>
    <property type="match status" value="1"/>
</dbReference>
<evidence type="ECO:0000256" key="2">
    <source>
        <dbReference type="ARBA" id="ARBA00023125"/>
    </source>
</evidence>
<dbReference type="PANTHER" id="PTHR44688:SF16">
    <property type="entry name" value="DNA-BINDING TRANSCRIPTIONAL ACTIVATOR DEVR_DOSR"/>
    <property type="match status" value="1"/>
</dbReference>
<evidence type="ECO:0000313" key="7">
    <source>
        <dbReference type="Proteomes" id="UP000298310"/>
    </source>
</evidence>
<keyword evidence="2" id="KW-0238">DNA-binding</keyword>
<evidence type="ECO:0000256" key="1">
    <source>
        <dbReference type="ARBA" id="ARBA00023015"/>
    </source>
</evidence>
<dbReference type="GO" id="GO:0003677">
    <property type="term" value="F:DNA binding"/>
    <property type="evidence" value="ECO:0007669"/>
    <property type="project" value="UniProtKB-KW"/>
</dbReference>
<dbReference type="SMART" id="SM00421">
    <property type="entry name" value="HTH_LUXR"/>
    <property type="match status" value="1"/>
</dbReference>
<keyword evidence="3" id="KW-0804">Transcription</keyword>
<sequence length="116" mass="12122">MTTPARTGPLPSGGGPAVSPHRARSLPRRPKQARTYITARELDVLRHAANGATNQSIAHHLGIGTEAVASRMQSAFRKLRVGDRAQAVAVALRLGLLDLSDVAVPDGANQGWGDAA</sequence>
<dbReference type="SUPFAM" id="SSF46894">
    <property type="entry name" value="C-terminal effector domain of the bipartite response regulators"/>
    <property type="match status" value="1"/>
</dbReference>
<dbReference type="PROSITE" id="PS50043">
    <property type="entry name" value="HTH_LUXR_2"/>
    <property type="match status" value="1"/>
</dbReference>
<evidence type="ECO:0000256" key="4">
    <source>
        <dbReference type="SAM" id="MobiDB-lite"/>
    </source>
</evidence>
<dbReference type="EMBL" id="GQ919031">
    <property type="protein sequence ID" value="ACX71187.1"/>
    <property type="molecule type" value="Genomic_DNA"/>
</dbReference>
<evidence type="ECO:0000259" key="5">
    <source>
        <dbReference type="PROSITE" id="PS50043"/>
    </source>
</evidence>
<reference evidence="6 7" key="1">
    <citation type="journal article" date="2010" name="J. Bacteriol.">
        <title>Characterization of the replication, transfer, and plasmid/lytic phage cycle of the Streptomyces plasmid-phage pZL12.</title>
        <authorList>
            <person name="Zhong L."/>
            <person name="Cheng Q."/>
            <person name="Tian X."/>
            <person name="Zhao L."/>
            <person name="Qin Z."/>
        </authorList>
    </citation>
    <scope>NUCLEOTIDE SEQUENCE [LARGE SCALE GENOMIC DNA]</scope>
</reference>
<name>D0UWL5_9CAUD</name>
<evidence type="ECO:0000256" key="3">
    <source>
        <dbReference type="ARBA" id="ARBA00023163"/>
    </source>
</evidence>
<feature type="compositionally biased region" description="Basic residues" evidence="4">
    <location>
        <begin position="21"/>
        <end position="32"/>
    </location>
</feature>
<keyword evidence="1" id="KW-0805">Transcription regulation</keyword>
<feature type="region of interest" description="Disordered" evidence="4">
    <location>
        <begin position="1"/>
        <end position="33"/>
    </location>
</feature>
<dbReference type="InterPro" id="IPR000792">
    <property type="entry name" value="Tscrpt_reg_LuxR_C"/>
</dbReference>
<evidence type="ECO:0000313" key="6">
    <source>
        <dbReference type="EMBL" id="ACX71187.1"/>
    </source>
</evidence>
<dbReference type="InterPro" id="IPR036388">
    <property type="entry name" value="WH-like_DNA-bd_sf"/>
</dbReference>
<gene>
    <name evidence="6" type="ORF">pZL12.110c</name>
</gene>
<dbReference type="InterPro" id="IPR016032">
    <property type="entry name" value="Sig_transdc_resp-reg_C-effctor"/>
</dbReference>
<dbReference type="GO" id="GO:0006355">
    <property type="term" value="P:regulation of DNA-templated transcription"/>
    <property type="evidence" value="ECO:0007669"/>
    <property type="project" value="InterPro"/>
</dbReference>
<keyword evidence="7" id="KW-1185">Reference proteome</keyword>
<dbReference type="Proteomes" id="UP000298310">
    <property type="component" value="Segment"/>
</dbReference>
<protein>
    <submittedName>
        <fullName evidence="6">Two component transcriptional regulator</fullName>
    </submittedName>
</protein>